<protein>
    <submittedName>
        <fullName evidence="1">Uncharacterized protein</fullName>
    </submittedName>
</protein>
<proteinExistence type="predicted"/>
<dbReference type="KEGG" id="kan:IMCC3317_29730"/>
<name>A0A7L4ZLL3_9FLAO</name>
<dbReference type="AlphaFoldDB" id="A0A7L4ZLL3"/>
<evidence type="ECO:0000313" key="2">
    <source>
        <dbReference type="Proteomes" id="UP000464657"/>
    </source>
</evidence>
<dbReference type="Proteomes" id="UP000464657">
    <property type="component" value="Chromosome"/>
</dbReference>
<evidence type="ECO:0000313" key="1">
    <source>
        <dbReference type="EMBL" id="QHI37593.1"/>
    </source>
</evidence>
<gene>
    <name evidence="1" type="ORF">IMCC3317_29730</name>
</gene>
<reference evidence="1 2" key="1">
    <citation type="journal article" date="2013" name="Int. J. Syst. Evol. Microbiol.">
        <title>Kordia antarctica sp. nov., isolated from Antarctic seawater.</title>
        <authorList>
            <person name="Baek K."/>
            <person name="Choi A."/>
            <person name="Kang I."/>
            <person name="Lee K."/>
            <person name="Cho J.C."/>
        </authorList>
    </citation>
    <scope>NUCLEOTIDE SEQUENCE [LARGE SCALE GENOMIC DNA]</scope>
    <source>
        <strain evidence="1 2">IMCC3317</strain>
    </source>
</reference>
<organism evidence="1 2">
    <name type="scientific">Kordia antarctica</name>
    <dbReference type="NCBI Taxonomy" id="1218801"/>
    <lineage>
        <taxon>Bacteria</taxon>
        <taxon>Pseudomonadati</taxon>
        <taxon>Bacteroidota</taxon>
        <taxon>Flavobacteriia</taxon>
        <taxon>Flavobacteriales</taxon>
        <taxon>Flavobacteriaceae</taxon>
        <taxon>Kordia</taxon>
    </lineage>
</organism>
<dbReference type="EMBL" id="CP019288">
    <property type="protein sequence ID" value="QHI37593.1"/>
    <property type="molecule type" value="Genomic_DNA"/>
</dbReference>
<accession>A0A7L4ZLL3</accession>
<keyword evidence="2" id="KW-1185">Reference proteome</keyword>
<sequence length="86" mass="9762">MGLFELLTFRQAQCTTIENVKNESCYETNQSAMSGAEIQHLSASASFSTRDDKQTKNIRAFVAKRDCFKALLDTNLLYKFTRSDVL</sequence>